<name>A0A813KJ47_POLGL</name>
<dbReference type="EMBL" id="CAJNNW010031728">
    <property type="protein sequence ID" value="CAE8708618.1"/>
    <property type="molecule type" value="Genomic_DNA"/>
</dbReference>
<proteinExistence type="predicted"/>
<reference evidence="1" key="1">
    <citation type="submission" date="2021-02" db="EMBL/GenBank/DDBJ databases">
        <authorList>
            <person name="Dougan E. K."/>
            <person name="Rhodes N."/>
            <person name="Thang M."/>
            <person name="Chan C."/>
        </authorList>
    </citation>
    <scope>NUCLEOTIDE SEQUENCE</scope>
</reference>
<dbReference type="AlphaFoldDB" id="A0A813KJ47"/>
<gene>
    <name evidence="1" type="ORF">PGLA2088_LOCUS35002</name>
</gene>
<sequence>VCDFDLLVAVDRYVAADAMKEVAIWDTIQHEVEYCSKIRGLYEFGEGIEVEDPIYGNFGDQAEKAAMTRTMAALQPAVSGLFIFLRDAVQEAQQQSGSGQEGTPDRALLQRAVEAGLKRMGDFDWNAPPMLSKREPAGTFAAAFSSDGLFNLDSP</sequence>
<feature type="non-terminal residue" evidence="1">
    <location>
        <position position="1"/>
    </location>
</feature>
<evidence type="ECO:0000313" key="1">
    <source>
        <dbReference type="EMBL" id="CAE8708618.1"/>
    </source>
</evidence>
<evidence type="ECO:0000313" key="2">
    <source>
        <dbReference type="Proteomes" id="UP000626109"/>
    </source>
</evidence>
<accession>A0A813KJ47</accession>
<organism evidence="1 2">
    <name type="scientific">Polarella glacialis</name>
    <name type="common">Dinoflagellate</name>
    <dbReference type="NCBI Taxonomy" id="89957"/>
    <lineage>
        <taxon>Eukaryota</taxon>
        <taxon>Sar</taxon>
        <taxon>Alveolata</taxon>
        <taxon>Dinophyceae</taxon>
        <taxon>Suessiales</taxon>
        <taxon>Suessiaceae</taxon>
        <taxon>Polarella</taxon>
    </lineage>
</organism>
<comment type="caution">
    <text evidence="1">The sequence shown here is derived from an EMBL/GenBank/DDBJ whole genome shotgun (WGS) entry which is preliminary data.</text>
</comment>
<dbReference type="Proteomes" id="UP000626109">
    <property type="component" value="Unassembled WGS sequence"/>
</dbReference>
<protein>
    <submittedName>
        <fullName evidence="1">Uncharacterized protein</fullName>
    </submittedName>
</protein>